<sequence>MLQQVWFYITVFYEGVIFLYCLALFAVYALLAVMSLTTIRRHLHKNSYKTSRTLVESPLMPGISVIAPVYNEAATIGCSARSLLSLNYPRFEVIIVNDGSTDNTLELLTKQFDLMEVEFAYHAQLASKPVRRFLKSKSPAYARLLVIDKENGKCKADAVNAGINAATYTHFLNTDGDCILHRDTLLKLAQPFMDEEKRVIATGATLRMANSCLVNEGELTEMRAPVEFLPRFQEIEYIRSFLLGKMGWTFCNAVTNVSGGLGLFDKEIAINSGGYDAASFAEDMDIVVRMSKYMHSHKLPFAIRYVPETLCWTEGPATLRVYGRQRARWGRGLLQLFMAHRQVFFNPRYGKMGLFMFPYVAVFELMAPVIEATGLVYLLYHIITGTVNPLWAVILLAFVYVYTLLVTTLALLWDQLTFRHYRSWRVVTGLFLTALAEPLVYHPLSLFFTLKGYLQHLTGKKHKWGNMQRRGFKQEQPLLFHH</sequence>
<evidence type="ECO:0000313" key="7">
    <source>
        <dbReference type="EMBL" id="GGH66536.1"/>
    </source>
</evidence>
<feature type="domain" description="Glycosyltransferase 2-like" evidence="5">
    <location>
        <begin position="64"/>
        <end position="111"/>
    </location>
</feature>
<reference evidence="7" key="2">
    <citation type="submission" date="2020-09" db="EMBL/GenBank/DDBJ databases">
        <authorList>
            <person name="Sun Q."/>
            <person name="Zhou Y."/>
        </authorList>
    </citation>
    <scope>NUCLEOTIDE SEQUENCE</scope>
    <source>
        <strain evidence="7">CGMCC 1.15290</strain>
    </source>
</reference>
<dbReference type="CDD" id="cd06423">
    <property type="entry name" value="CESA_like"/>
    <property type="match status" value="1"/>
</dbReference>
<dbReference type="GO" id="GO:0016757">
    <property type="term" value="F:glycosyltransferase activity"/>
    <property type="evidence" value="ECO:0007669"/>
    <property type="project" value="UniProtKB-KW"/>
</dbReference>
<dbReference type="Gene3D" id="3.90.550.10">
    <property type="entry name" value="Spore Coat Polysaccharide Biosynthesis Protein SpsA, Chain A"/>
    <property type="match status" value="1"/>
</dbReference>
<dbReference type="PANTHER" id="PTHR43630:SF1">
    <property type="entry name" value="POLY-BETA-1,6-N-ACETYL-D-GLUCOSAMINE SYNTHASE"/>
    <property type="match status" value="1"/>
</dbReference>
<proteinExistence type="inferred from homology"/>
<keyword evidence="2" id="KW-0328">Glycosyltransferase</keyword>
<evidence type="ECO:0000313" key="8">
    <source>
        <dbReference type="Proteomes" id="UP000627292"/>
    </source>
</evidence>
<dbReference type="InterPro" id="IPR029044">
    <property type="entry name" value="Nucleotide-diphossugar_trans"/>
</dbReference>
<dbReference type="EMBL" id="BMIB01000002">
    <property type="protein sequence ID" value="GGH66536.1"/>
    <property type="molecule type" value="Genomic_DNA"/>
</dbReference>
<comment type="caution">
    <text evidence="7">The sequence shown here is derived from an EMBL/GenBank/DDBJ whole genome shotgun (WGS) entry which is preliminary data.</text>
</comment>
<accession>A0A917IY78</accession>
<evidence type="ECO:0000256" key="4">
    <source>
        <dbReference type="SAM" id="Phobius"/>
    </source>
</evidence>
<dbReference type="Pfam" id="PF00535">
    <property type="entry name" value="Glycos_transf_2"/>
    <property type="match status" value="1"/>
</dbReference>
<dbReference type="PANTHER" id="PTHR43630">
    <property type="entry name" value="POLY-BETA-1,6-N-ACETYL-D-GLUCOSAMINE SYNTHASE"/>
    <property type="match status" value="1"/>
</dbReference>
<feature type="transmembrane region" description="Helical" evidence="4">
    <location>
        <begin position="424"/>
        <end position="444"/>
    </location>
</feature>
<dbReference type="AlphaFoldDB" id="A0A917IY78"/>
<keyword evidence="4" id="KW-0812">Transmembrane</keyword>
<evidence type="ECO:0000256" key="1">
    <source>
        <dbReference type="ARBA" id="ARBA00006739"/>
    </source>
</evidence>
<reference evidence="7" key="1">
    <citation type="journal article" date="2014" name="Int. J. Syst. Evol. Microbiol.">
        <title>Complete genome sequence of Corynebacterium casei LMG S-19264T (=DSM 44701T), isolated from a smear-ripened cheese.</title>
        <authorList>
            <consortium name="US DOE Joint Genome Institute (JGI-PGF)"/>
            <person name="Walter F."/>
            <person name="Albersmeier A."/>
            <person name="Kalinowski J."/>
            <person name="Ruckert C."/>
        </authorList>
    </citation>
    <scope>NUCLEOTIDE SEQUENCE</scope>
    <source>
        <strain evidence="7">CGMCC 1.15290</strain>
    </source>
</reference>
<name>A0A917IY78_9BACT</name>
<feature type="transmembrane region" description="Helical" evidence="4">
    <location>
        <begin position="389"/>
        <end position="412"/>
    </location>
</feature>
<keyword evidence="4" id="KW-1133">Transmembrane helix</keyword>
<feature type="transmembrane region" description="Helical" evidence="4">
    <location>
        <begin position="357"/>
        <end position="383"/>
    </location>
</feature>
<evidence type="ECO:0000256" key="3">
    <source>
        <dbReference type="ARBA" id="ARBA00022679"/>
    </source>
</evidence>
<gene>
    <name evidence="7" type="ORF">GCM10011379_20820</name>
</gene>
<keyword evidence="8" id="KW-1185">Reference proteome</keyword>
<feature type="transmembrane region" description="Helical" evidence="4">
    <location>
        <begin position="6"/>
        <end position="39"/>
    </location>
</feature>
<dbReference type="SUPFAM" id="SSF53448">
    <property type="entry name" value="Nucleotide-diphospho-sugar transferases"/>
    <property type="match status" value="1"/>
</dbReference>
<dbReference type="RefSeq" id="WP_188951966.1">
    <property type="nucleotide sequence ID" value="NZ_BMIB01000002.1"/>
</dbReference>
<feature type="domain" description="Glycosyltransferase 2-like" evidence="6">
    <location>
        <begin position="175"/>
        <end position="403"/>
    </location>
</feature>
<dbReference type="Pfam" id="PF13632">
    <property type="entry name" value="Glyco_trans_2_3"/>
    <property type="match status" value="1"/>
</dbReference>
<evidence type="ECO:0000259" key="5">
    <source>
        <dbReference type="Pfam" id="PF00535"/>
    </source>
</evidence>
<protein>
    <submittedName>
        <fullName evidence="7">Glycosyl transferase family 2</fullName>
    </submittedName>
</protein>
<keyword evidence="3 7" id="KW-0808">Transferase</keyword>
<dbReference type="InterPro" id="IPR001173">
    <property type="entry name" value="Glyco_trans_2-like"/>
</dbReference>
<dbReference type="Proteomes" id="UP000627292">
    <property type="component" value="Unassembled WGS sequence"/>
</dbReference>
<evidence type="ECO:0000259" key="6">
    <source>
        <dbReference type="Pfam" id="PF13632"/>
    </source>
</evidence>
<keyword evidence="4" id="KW-0472">Membrane</keyword>
<organism evidence="7 8">
    <name type="scientific">Filimonas zeae</name>
    <dbReference type="NCBI Taxonomy" id="1737353"/>
    <lineage>
        <taxon>Bacteria</taxon>
        <taxon>Pseudomonadati</taxon>
        <taxon>Bacteroidota</taxon>
        <taxon>Chitinophagia</taxon>
        <taxon>Chitinophagales</taxon>
        <taxon>Chitinophagaceae</taxon>
        <taxon>Filimonas</taxon>
    </lineage>
</organism>
<comment type="similarity">
    <text evidence="1">Belongs to the glycosyltransferase 2 family.</text>
</comment>
<evidence type="ECO:0000256" key="2">
    <source>
        <dbReference type="ARBA" id="ARBA00022676"/>
    </source>
</evidence>